<dbReference type="EMBL" id="LNYK01000014">
    <property type="protein sequence ID" value="KTD21707.1"/>
    <property type="molecule type" value="Genomic_DNA"/>
</dbReference>
<protein>
    <recommendedName>
        <fullName evidence="11 15">Leucyl/phenylalanyl-tRNA--protein transferase</fullName>
        <ecNumber evidence="10 15">2.3.2.6</ecNumber>
    </recommendedName>
    <alternativeName>
        <fullName evidence="12 15">L/F-transferase</fullName>
    </alternativeName>
    <alternativeName>
        <fullName evidence="13 15">Leucyltransferase</fullName>
    </alternativeName>
    <alternativeName>
        <fullName evidence="14 15">Phenyalanyltransferase</fullName>
    </alternativeName>
</protein>
<comment type="catalytic activity">
    <reaction evidence="7 15">
        <text>N-terminal L-lysyl-[protein] + L-leucyl-tRNA(Leu) = N-terminal L-leucyl-L-lysyl-[protein] + tRNA(Leu) + H(+)</text>
        <dbReference type="Rhea" id="RHEA:12340"/>
        <dbReference type="Rhea" id="RHEA-COMP:9613"/>
        <dbReference type="Rhea" id="RHEA-COMP:9622"/>
        <dbReference type="Rhea" id="RHEA-COMP:12670"/>
        <dbReference type="Rhea" id="RHEA-COMP:12671"/>
        <dbReference type="ChEBI" id="CHEBI:15378"/>
        <dbReference type="ChEBI" id="CHEBI:65249"/>
        <dbReference type="ChEBI" id="CHEBI:78442"/>
        <dbReference type="ChEBI" id="CHEBI:78494"/>
        <dbReference type="ChEBI" id="CHEBI:133043"/>
        <dbReference type="EC" id="2.3.2.6"/>
    </reaction>
</comment>
<dbReference type="InterPro" id="IPR042203">
    <property type="entry name" value="Leu/Phe-tRNA_Trfase_C"/>
</dbReference>
<dbReference type="InterPro" id="IPR016181">
    <property type="entry name" value="Acyl_CoA_acyltransferase"/>
</dbReference>
<dbReference type="PANTHER" id="PTHR30098">
    <property type="entry name" value="LEUCYL/PHENYLALANYL-TRNA--PROTEIN TRANSFERASE"/>
    <property type="match status" value="1"/>
</dbReference>
<dbReference type="GO" id="GO:0005737">
    <property type="term" value="C:cytoplasm"/>
    <property type="evidence" value="ECO:0007669"/>
    <property type="project" value="UniProtKB-SubCell"/>
</dbReference>
<keyword evidence="2 15" id="KW-0963">Cytoplasm</keyword>
<evidence type="ECO:0000313" key="17">
    <source>
        <dbReference type="Proteomes" id="UP000054997"/>
    </source>
</evidence>
<proteinExistence type="inferred from homology"/>
<dbReference type="Gene3D" id="3.40.630.70">
    <property type="entry name" value="Leucyl/phenylalanyl-tRNA-protein transferase, C-terminal domain"/>
    <property type="match status" value="1"/>
</dbReference>
<dbReference type="GO" id="GO:0008914">
    <property type="term" value="F:leucyl-tRNA--protein transferase activity"/>
    <property type="evidence" value="ECO:0007669"/>
    <property type="project" value="UniProtKB-UniRule"/>
</dbReference>
<evidence type="ECO:0000256" key="7">
    <source>
        <dbReference type="ARBA" id="ARBA00051538"/>
    </source>
</evidence>
<comment type="subcellular location">
    <subcellularLocation>
        <location evidence="1 15">Cytoplasm</location>
    </subcellularLocation>
</comment>
<dbReference type="AlphaFoldDB" id="A0A0W0VNG1"/>
<dbReference type="EC" id="2.3.2.6" evidence="10 15"/>
<sequence length="224" mass="25359">MLAKDDLTFPSPDSADAAGLLAIGGDLLPARLLEAYRQGIFPWYEPGYPILWWSPDPRLILKPLSFRLSRSLRQALKKTFHYSIDAAFSSVIQACATSGGRLHKTWITDEMIQAYITLHEQGYAHSFEVWQKDKLVGGLYGLSLGRAFFGESMFHEVRDASKLALYMLCQTCISLQFEFIDCQLPTAHLISLGAETMPRKKFLQLLKDALQYPTLQGSWSYLMK</sequence>
<dbReference type="OrthoDB" id="9790282at2"/>
<dbReference type="GO" id="GO:0030163">
    <property type="term" value="P:protein catabolic process"/>
    <property type="evidence" value="ECO:0007669"/>
    <property type="project" value="UniProtKB-UniRule"/>
</dbReference>
<dbReference type="STRING" id="45068.Llon_0872"/>
<dbReference type="SUPFAM" id="SSF55729">
    <property type="entry name" value="Acyl-CoA N-acyltransferases (Nat)"/>
    <property type="match status" value="1"/>
</dbReference>
<evidence type="ECO:0000256" key="1">
    <source>
        <dbReference type="ARBA" id="ARBA00004496"/>
    </source>
</evidence>
<evidence type="ECO:0000256" key="4">
    <source>
        <dbReference type="ARBA" id="ARBA00023315"/>
    </source>
</evidence>
<evidence type="ECO:0000256" key="11">
    <source>
        <dbReference type="ARBA" id="ARBA00074372"/>
    </source>
</evidence>
<keyword evidence="4 15" id="KW-0012">Acyltransferase</keyword>
<dbReference type="InterPro" id="IPR042221">
    <property type="entry name" value="Leu/Phe-tRNA_Trfase_N"/>
</dbReference>
<evidence type="ECO:0000256" key="12">
    <source>
        <dbReference type="ARBA" id="ARBA00077136"/>
    </source>
</evidence>
<dbReference type="InterPro" id="IPR004616">
    <property type="entry name" value="Leu/Phe-tRNA_Trfase"/>
</dbReference>
<name>A0A0W0VNG1_9GAMM</name>
<keyword evidence="17" id="KW-1185">Reference proteome</keyword>
<evidence type="ECO:0000256" key="2">
    <source>
        <dbReference type="ARBA" id="ARBA00022490"/>
    </source>
</evidence>
<comment type="function">
    <text evidence="8 15">Functions in the N-end rule pathway of protein degradation where it conjugates Leu, Phe and, less efficiently, Met from aminoacyl-tRNAs to the N-termini of proteins containing an N-terminal arginine or lysine.</text>
</comment>
<evidence type="ECO:0000256" key="9">
    <source>
        <dbReference type="ARBA" id="ARBA00061535"/>
    </source>
</evidence>
<dbReference type="Proteomes" id="UP000054997">
    <property type="component" value="Unassembled WGS sequence"/>
</dbReference>
<gene>
    <name evidence="15 16" type="primary">aat</name>
    <name evidence="16" type="ORF">Llon_0872</name>
</gene>
<dbReference type="HAMAP" id="MF_00688">
    <property type="entry name" value="Leu_Phe_trans"/>
    <property type="match status" value="1"/>
</dbReference>
<evidence type="ECO:0000256" key="3">
    <source>
        <dbReference type="ARBA" id="ARBA00022679"/>
    </source>
</evidence>
<comment type="catalytic activity">
    <reaction evidence="5 15">
        <text>L-phenylalanyl-tRNA(Phe) + an N-terminal L-alpha-aminoacyl-[protein] = an N-terminal L-phenylalanyl-L-alpha-aminoacyl-[protein] + tRNA(Phe)</text>
        <dbReference type="Rhea" id="RHEA:43632"/>
        <dbReference type="Rhea" id="RHEA-COMP:9668"/>
        <dbReference type="Rhea" id="RHEA-COMP:9699"/>
        <dbReference type="Rhea" id="RHEA-COMP:10636"/>
        <dbReference type="Rhea" id="RHEA-COMP:10637"/>
        <dbReference type="ChEBI" id="CHEBI:78442"/>
        <dbReference type="ChEBI" id="CHEBI:78531"/>
        <dbReference type="ChEBI" id="CHEBI:78597"/>
        <dbReference type="ChEBI" id="CHEBI:83561"/>
        <dbReference type="EC" id="2.3.2.6"/>
    </reaction>
</comment>
<comment type="caution">
    <text evidence="16">The sequence shown here is derived from an EMBL/GenBank/DDBJ whole genome shotgun (WGS) entry which is preliminary data.</text>
</comment>
<accession>A0A0W0VNG1</accession>
<dbReference type="PATRIC" id="fig|45068.5.peg.936"/>
<evidence type="ECO:0000256" key="13">
    <source>
        <dbReference type="ARBA" id="ARBA00077165"/>
    </source>
</evidence>
<dbReference type="Gene3D" id="3.30.70.3550">
    <property type="entry name" value="Leucyl/phenylalanyl-tRNA-protein transferase, N-terminal domain"/>
    <property type="match status" value="1"/>
</dbReference>
<organism evidence="16 17">
    <name type="scientific">Legionella londiniensis</name>
    <dbReference type="NCBI Taxonomy" id="45068"/>
    <lineage>
        <taxon>Bacteria</taxon>
        <taxon>Pseudomonadati</taxon>
        <taxon>Pseudomonadota</taxon>
        <taxon>Gammaproteobacteria</taxon>
        <taxon>Legionellales</taxon>
        <taxon>Legionellaceae</taxon>
        <taxon>Legionella</taxon>
    </lineage>
</organism>
<dbReference type="RefSeq" id="WP_058528872.1">
    <property type="nucleotide sequence ID" value="NZ_CAAAHZ010000002.1"/>
</dbReference>
<comment type="catalytic activity">
    <reaction evidence="6 15">
        <text>N-terminal L-arginyl-[protein] + L-leucyl-tRNA(Leu) = N-terminal L-leucyl-L-arginyl-[protein] + tRNA(Leu) + H(+)</text>
        <dbReference type="Rhea" id="RHEA:50416"/>
        <dbReference type="Rhea" id="RHEA-COMP:9613"/>
        <dbReference type="Rhea" id="RHEA-COMP:9622"/>
        <dbReference type="Rhea" id="RHEA-COMP:12672"/>
        <dbReference type="Rhea" id="RHEA-COMP:12673"/>
        <dbReference type="ChEBI" id="CHEBI:15378"/>
        <dbReference type="ChEBI" id="CHEBI:64719"/>
        <dbReference type="ChEBI" id="CHEBI:78442"/>
        <dbReference type="ChEBI" id="CHEBI:78494"/>
        <dbReference type="ChEBI" id="CHEBI:133044"/>
        <dbReference type="EC" id="2.3.2.6"/>
    </reaction>
</comment>
<dbReference type="Pfam" id="PF03588">
    <property type="entry name" value="Leu_Phe_trans"/>
    <property type="match status" value="1"/>
</dbReference>
<evidence type="ECO:0000256" key="5">
    <source>
        <dbReference type="ARBA" id="ARBA00050607"/>
    </source>
</evidence>
<evidence type="ECO:0000256" key="8">
    <source>
        <dbReference type="ARBA" id="ARBA00054043"/>
    </source>
</evidence>
<keyword evidence="3 15" id="KW-0808">Transferase</keyword>
<dbReference type="FunFam" id="3.30.70.3550:FF:000001">
    <property type="entry name" value="Leucyl/phenylalanyl-tRNA--protein transferase"/>
    <property type="match status" value="1"/>
</dbReference>
<evidence type="ECO:0000256" key="10">
    <source>
        <dbReference type="ARBA" id="ARBA00066767"/>
    </source>
</evidence>
<evidence type="ECO:0000256" key="6">
    <source>
        <dbReference type="ARBA" id="ARBA00050652"/>
    </source>
</evidence>
<evidence type="ECO:0000313" key="16">
    <source>
        <dbReference type="EMBL" id="KTD21707.1"/>
    </source>
</evidence>
<evidence type="ECO:0000256" key="14">
    <source>
        <dbReference type="ARBA" id="ARBA00083640"/>
    </source>
</evidence>
<reference evidence="16 17" key="1">
    <citation type="submission" date="2015-11" db="EMBL/GenBank/DDBJ databases">
        <title>Genomic analysis of 38 Legionella species identifies large and diverse effector repertoires.</title>
        <authorList>
            <person name="Burstein D."/>
            <person name="Amaro F."/>
            <person name="Zusman T."/>
            <person name="Lifshitz Z."/>
            <person name="Cohen O."/>
            <person name="Gilbert J.A."/>
            <person name="Pupko T."/>
            <person name="Shuman H.A."/>
            <person name="Segal G."/>
        </authorList>
    </citation>
    <scope>NUCLEOTIDE SEQUENCE [LARGE SCALE GENOMIC DNA]</scope>
    <source>
        <strain evidence="16 17">ATCC 49505</strain>
    </source>
</reference>
<dbReference type="NCBIfam" id="TIGR00667">
    <property type="entry name" value="aat"/>
    <property type="match status" value="1"/>
</dbReference>
<dbReference type="PANTHER" id="PTHR30098:SF2">
    <property type="entry name" value="LEUCYL_PHENYLALANYL-TRNA--PROTEIN TRANSFERASE"/>
    <property type="match status" value="1"/>
</dbReference>
<comment type="similarity">
    <text evidence="9 15">Belongs to the L/F-transferase family.</text>
</comment>
<evidence type="ECO:0000256" key="15">
    <source>
        <dbReference type="HAMAP-Rule" id="MF_00688"/>
    </source>
</evidence>